<dbReference type="InterPro" id="IPR014001">
    <property type="entry name" value="Helicase_ATP-bd"/>
</dbReference>
<evidence type="ECO:0000259" key="5">
    <source>
        <dbReference type="PROSITE" id="PS51194"/>
    </source>
</evidence>
<dbReference type="PROSITE" id="PS51192">
    <property type="entry name" value="HELICASE_ATP_BIND_1"/>
    <property type="match status" value="1"/>
</dbReference>
<dbReference type="SUPFAM" id="SSF52540">
    <property type="entry name" value="P-loop containing nucleoside triphosphate hydrolases"/>
    <property type="match status" value="1"/>
</dbReference>
<dbReference type="eggNOG" id="COG0457">
    <property type="taxonomic scope" value="Bacteria"/>
</dbReference>
<keyword evidence="1" id="KW-0547">Nucleotide-binding</keyword>
<dbReference type="PANTHER" id="PTHR47957:SF3">
    <property type="entry name" value="ATP-DEPENDENT HELICASE HRQ1"/>
    <property type="match status" value="1"/>
</dbReference>
<dbReference type="GO" id="GO:0005524">
    <property type="term" value="F:ATP binding"/>
    <property type="evidence" value="ECO:0007669"/>
    <property type="project" value="UniProtKB-KW"/>
</dbReference>
<dbReference type="RefSeq" id="WP_006105516.1">
    <property type="nucleotide sequence ID" value="NZ_DS989871.1"/>
</dbReference>
<dbReference type="InterPro" id="IPR018973">
    <property type="entry name" value="MZB"/>
</dbReference>
<feature type="coiled-coil region" evidence="3">
    <location>
        <begin position="127"/>
        <end position="154"/>
    </location>
</feature>
<evidence type="ECO:0000256" key="1">
    <source>
        <dbReference type="ARBA" id="ARBA00022741"/>
    </source>
</evidence>
<dbReference type="GO" id="GO:0036297">
    <property type="term" value="P:interstrand cross-link repair"/>
    <property type="evidence" value="ECO:0007669"/>
    <property type="project" value="TreeGrafter"/>
</dbReference>
<dbReference type="PROSITE" id="PS51194">
    <property type="entry name" value="HELICASE_CTER"/>
    <property type="match status" value="1"/>
</dbReference>
<dbReference type="STRING" id="118168.MC7420_5197"/>
<dbReference type="AlphaFoldDB" id="B4W2E3"/>
<evidence type="ECO:0000259" key="4">
    <source>
        <dbReference type="PROSITE" id="PS51192"/>
    </source>
</evidence>
<protein>
    <submittedName>
        <fullName evidence="6">DEAD/DEAH box helicase domain protein</fullName>
    </submittedName>
</protein>
<proteinExistence type="predicted"/>
<keyword evidence="6" id="KW-0347">Helicase</keyword>
<dbReference type="Pfam" id="PF00271">
    <property type="entry name" value="Helicase_C"/>
    <property type="match status" value="1"/>
</dbReference>
<dbReference type="OrthoDB" id="9774462at2"/>
<dbReference type="Pfam" id="PF00270">
    <property type="entry name" value="DEAD"/>
    <property type="match status" value="1"/>
</dbReference>
<evidence type="ECO:0000256" key="3">
    <source>
        <dbReference type="SAM" id="Coils"/>
    </source>
</evidence>
<sequence length="1053" mass="119123">MADPNWETLKTFLHQLLLITLPSNEDVSVVHTFLAENSDKLNETFALVLQEWAIARLAELDDRHKPDLARRLRGISQFINQFPGGDRTDHLEIVRISYEIAAQVFTQADDPQDWAETNYYLGLIYLERNKGDRIRNLRQAIQRLEAALTVYTAAFPDQRAEIEMHLECAYLEIRQHESIEPSHPILSSTPASSPSATPQVSEAEIAAIQPPAFRAIAQSLLDGEKLTAVEITPASQEKAEPLPQDLPQVLHYALNTIGINSLWSHQYASLQALRQGGDILLSTPTASGKTLAFLLPILETCLSNPHATALFIFPLKALAVDQLRQIHDIIDLIPKFQRINVVMLTGDVPMAERIKLLEQSPQIICITPDLLHHQLFKVFKPQWQSWQLFLRNLRYLVIDEAHTYRGSFGAHFANLMRRLRLAIDQSGGDSTQLQHIFATATIGNPGELAETFSGRQGNLSLIENSGAATAARTTLCLAPSKYANMDSCAIVLSWLEQGLKGIVFCNSRISLKSLLNQIQEHLEQRGQGYLKSQVRIFYGSLKSHHRRQIIQQLSAGEISIILATSALEAGIDIPELDCCLLRGYPGSLMQLRQRQGRAGRKSPGLVIFLPIAQNALDYFYGNNPDLLLRGEVESAVCNPDYQVFLKQHLLCGACESGIPLEKFYQYFGQSAADIAIQLMNQNQLSLSRHQHLWTKPYPHKDVQMRGTNHFTVTLVDQQTGEEFEELDEKHAQREVFPEAIYQHQSPWGDRVWYSCQSLDLENQQAILKPLAEDPQQLTRAEQETEIELKSYLAEPKILPTRIPEGRIRLILGWGEITDYVNGYTLYSLEYDKTCQNFQCRRYHTPVKEAQCPDCRRRTRFAEIQKRIKTVNFEQPYLTRLEAPVLQIEVNQPIQDYLTQQVKGIKQKLVQQYGKNIPSDYTCLWSCPPERIALHSITHQINLAVPLLILSETQEVNSLIVNKPNRQHTLPTIGYWFDTTPGGNGVSEAIFHRFWDFAFKAKVLAAGCDCDQGCPRCLMQHSCPESNAALNKSLGLSLLEIISQMETLPLTSER</sequence>
<organism evidence="6 7">
    <name type="scientific">Coleofasciculus chthonoplastes PCC 7420</name>
    <dbReference type="NCBI Taxonomy" id="118168"/>
    <lineage>
        <taxon>Bacteria</taxon>
        <taxon>Bacillati</taxon>
        <taxon>Cyanobacteriota</taxon>
        <taxon>Cyanophyceae</taxon>
        <taxon>Coleofasciculales</taxon>
        <taxon>Coleofasciculaceae</taxon>
        <taxon>Coleofasciculus</taxon>
    </lineage>
</organism>
<dbReference type="InterPro" id="IPR027417">
    <property type="entry name" value="P-loop_NTPase"/>
</dbReference>
<dbReference type="CDD" id="cd17923">
    <property type="entry name" value="DEXHc_Hrq1-like"/>
    <property type="match status" value="1"/>
</dbReference>
<reference evidence="6 7" key="1">
    <citation type="submission" date="2008-07" db="EMBL/GenBank/DDBJ databases">
        <authorList>
            <person name="Tandeau de Marsac N."/>
            <person name="Ferriera S."/>
            <person name="Johnson J."/>
            <person name="Kravitz S."/>
            <person name="Beeson K."/>
            <person name="Sutton G."/>
            <person name="Rogers Y.-H."/>
            <person name="Friedman R."/>
            <person name="Frazier M."/>
            <person name="Venter J.C."/>
        </authorList>
    </citation>
    <scope>NUCLEOTIDE SEQUENCE [LARGE SCALE GENOMIC DNA]</scope>
    <source>
        <strain evidence="6 7">PCC 7420</strain>
    </source>
</reference>
<dbReference type="eggNOG" id="COG1201">
    <property type="taxonomic scope" value="Bacteria"/>
</dbReference>
<dbReference type="SMART" id="SM00490">
    <property type="entry name" value="HELICc"/>
    <property type="match status" value="1"/>
</dbReference>
<dbReference type="Pfam" id="PF22982">
    <property type="entry name" value="WHD_HRQ1"/>
    <property type="match status" value="1"/>
</dbReference>
<dbReference type="GO" id="GO:0003676">
    <property type="term" value="F:nucleic acid binding"/>
    <property type="evidence" value="ECO:0007669"/>
    <property type="project" value="InterPro"/>
</dbReference>
<dbReference type="SMART" id="SM00487">
    <property type="entry name" value="DEXDc"/>
    <property type="match status" value="1"/>
</dbReference>
<dbReference type="HOGENOM" id="CLU_000809_2_0_3"/>
<keyword evidence="2" id="KW-0067">ATP-binding</keyword>
<dbReference type="InterPro" id="IPR055227">
    <property type="entry name" value="HRQ1_WHD"/>
</dbReference>
<evidence type="ECO:0000313" key="7">
    <source>
        <dbReference type="Proteomes" id="UP000003835"/>
    </source>
</evidence>
<dbReference type="Proteomes" id="UP000003835">
    <property type="component" value="Unassembled WGS sequence"/>
</dbReference>
<feature type="domain" description="Helicase ATP-binding" evidence="4">
    <location>
        <begin position="270"/>
        <end position="460"/>
    </location>
</feature>
<keyword evidence="3" id="KW-0175">Coiled coil</keyword>
<dbReference type="InterPro" id="IPR001650">
    <property type="entry name" value="Helicase_C-like"/>
</dbReference>
<feature type="domain" description="Helicase C-terminal" evidence="5">
    <location>
        <begin position="487"/>
        <end position="640"/>
    </location>
</feature>
<dbReference type="GO" id="GO:0043138">
    <property type="term" value="F:3'-5' DNA helicase activity"/>
    <property type="evidence" value="ECO:0007669"/>
    <property type="project" value="TreeGrafter"/>
</dbReference>
<dbReference type="Pfam" id="PF09369">
    <property type="entry name" value="MZB"/>
    <property type="match status" value="1"/>
</dbReference>
<dbReference type="GO" id="GO:0006289">
    <property type="term" value="P:nucleotide-excision repair"/>
    <property type="evidence" value="ECO:0007669"/>
    <property type="project" value="TreeGrafter"/>
</dbReference>
<evidence type="ECO:0000313" key="6">
    <source>
        <dbReference type="EMBL" id="EDX71572.1"/>
    </source>
</evidence>
<accession>B4W2E3</accession>
<keyword evidence="7" id="KW-1185">Reference proteome</keyword>
<dbReference type="Gene3D" id="3.40.50.300">
    <property type="entry name" value="P-loop containing nucleotide triphosphate hydrolases"/>
    <property type="match status" value="2"/>
</dbReference>
<name>B4W2E3_9CYAN</name>
<gene>
    <name evidence="6" type="ORF">MC7420_5197</name>
</gene>
<keyword evidence="6" id="KW-0378">Hydrolase</keyword>
<evidence type="ECO:0000256" key="2">
    <source>
        <dbReference type="ARBA" id="ARBA00022840"/>
    </source>
</evidence>
<dbReference type="EMBL" id="DS989871">
    <property type="protein sequence ID" value="EDX71572.1"/>
    <property type="molecule type" value="Genomic_DNA"/>
</dbReference>
<dbReference type="PANTHER" id="PTHR47957">
    <property type="entry name" value="ATP-DEPENDENT HELICASE HRQ1"/>
    <property type="match status" value="1"/>
</dbReference>
<dbReference type="InterPro" id="IPR011545">
    <property type="entry name" value="DEAD/DEAH_box_helicase_dom"/>
</dbReference>